<comment type="caution">
    <text evidence="9">The sequence shown here is derived from an EMBL/GenBank/DDBJ whole genome shotgun (WGS) entry which is preliminary data.</text>
</comment>
<protein>
    <recommendedName>
        <fullName evidence="8">Transcriptional coactivator p15 (PC4) C-terminal domain-containing protein</fullName>
    </recommendedName>
</protein>
<dbReference type="RefSeq" id="XP_007722244.1">
    <property type="nucleotide sequence ID" value="XM_007724054.1"/>
</dbReference>
<name>W9YYH4_9EURO</name>
<feature type="compositionally biased region" description="Basic and acidic residues" evidence="7">
    <location>
        <begin position="144"/>
        <end position="156"/>
    </location>
</feature>
<evidence type="ECO:0000259" key="8">
    <source>
        <dbReference type="Pfam" id="PF02229"/>
    </source>
</evidence>
<evidence type="ECO:0000313" key="10">
    <source>
        <dbReference type="Proteomes" id="UP000019484"/>
    </source>
</evidence>
<keyword evidence="4" id="KW-0238">DNA-binding</keyword>
<dbReference type="Pfam" id="PF02229">
    <property type="entry name" value="PC4"/>
    <property type="match status" value="1"/>
</dbReference>
<feature type="compositionally biased region" description="Polar residues" evidence="7">
    <location>
        <begin position="35"/>
        <end position="50"/>
    </location>
</feature>
<keyword evidence="3" id="KW-0805">Transcription regulation</keyword>
<evidence type="ECO:0000256" key="5">
    <source>
        <dbReference type="ARBA" id="ARBA00023163"/>
    </source>
</evidence>
<evidence type="ECO:0000256" key="2">
    <source>
        <dbReference type="ARBA" id="ARBA00009001"/>
    </source>
</evidence>
<evidence type="ECO:0000256" key="3">
    <source>
        <dbReference type="ARBA" id="ARBA00023015"/>
    </source>
</evidence>
<feature type="domain" description="Transcriptional coactivator p15 (PC4) C-terminal" evidence="8">
    <location>
        <begin position="53"/>
        <end position="104"/>
    </location>
</feature>
<feature type="compositionally biased region" description="Basic residues" evidence="7">
    <location>
        <begin position="1"/>
        <end position="10"/>
    </location>
</feature>
<dbReference type="EMBL" id="AMWN01000002">
    <property type="protein sequence ID" value="EXJ94750.1"/>
    <property type="molecule type" value="Genomic_DNA"/>
</dbReference>
<dbReference type="GO" id="GO:0003677">
    <property type="term" value="F:DNA binding"/>
    <property type="evidence" value="ECO:0007669"/>
    <property type="project" value="UniProtKB-KW"/>
</dbReference>
<reference evidence="9 10" key="1">
    <citation type="submission" date="2013-03" db="EMBL/GenBank/DDBJ databases">
        <title>The Genome Sequence of Capronia coronata CBS 617.96.</title>
        <authorList>
            <consortium name="The Broad Institute Genomics Platform"/>
            <person name="Cuomo C."/>
            <person name="de Hoog S."/>
            <person name="Gorbushina A."/>
            <person name="Walker B."/>
            <person name="Young S.K."/>
            <person name="Zeng Q."/>
            <person name="Gargeya S."/>
            <person name="Fitzgerald M."/>
            <person name="Haas B."/>
            <person name="Abouelleil A."/>
            <person name="Allen A.W."/>
            <person name="Alvarado L."/>
            <person name="Arachchi H.M."/>
            <person name="Berlin A.M."/>
            <person name="Chapman S.B."/>
            <person name="Gainer-Dewar J."/>
            <person name="Goldberg J."/>
            <person name="Griggs A."/>
            <person name="Gujja S."/>
            <person name="Hansen M."/>
            <person name="Howarth C."/>
            <person name="Imamovic A."/>
            <person name="Ireland A."/>
            <person name="Larimer J."/>
            <person name="McCowan C."/>
            <person name="Murphy C."/>
            <person name="Pearson M."/>
            <person name="Poon T.W."/>
            <person name="Priest M."/>
            <person name="Roberts A."/>
            <person name="Saif S."/>
            <person name="Shea T."/>
            <person name="Sisk P."/>
            <person name="Sykes S."/>
            <person name="Wortman J."/>
            <person name="Nusbaum C."/>
            <person name="Birren B."/>
        </authorList>
    </citation>
    <scope>NUCLEOTIDE SEQUENCE [LARGE SCALE GENOMIC DNA]</scope>
    <source>
        <strain evidence="9 10">CBS 617.96</strain>
    </source>
</reference>
<comment type="subcellular location">
    <subcellularLocation>
        <location evidence="1">Nucleus</location>
    </subcellularLocation>
</comment>
<dbReference type="InterPro" id="IPR003173">
    <property type="entry name" value="PC4_C"/>
</dbReference>
<evidence type="ECO:0000256" key="4">
    <source>
        <dbReference type="ARBA" id="ARBA00023125"/>
    </source>
</evidence>
<evidence type="ECO:0000256" key="6">
    <source>
        <dbReference type="ARBA" id="ARBA00023242"/>
    </source>
</evidence>
<gene>
    <name evidence="9" type="ORF">A1O1_03147</name>
</gene>
<proteinExistence type="inferred from homology"/>
<dbReference type="GO" id="GO:0060261">
    <property type="term" value="P:positive regulation of transcription initiation by RNA polymerase II"/>
    <property type="evidence" value="ECO:0007669"/>
    <property type="project" value="InterPro"/>
</dbReference>
<feature type="region of interest" description="Disordered" evidence="7">
    <location>
        <begin position="1"/>
        <end position="50"/>
    </location>
</feature>
<accession>W9YYH4</accession>
<dbReference type="PANTHER" id="PTHR13215">
    <property type="entry name" value="RNA POLYMERASE II TRANSCRIPTIONAL COACTIVATOR"/>
    <property type="match status" value="1"/>
</dbReference>
<dbReference type="eggNOG" id="KOG2712">
    <property type="taxonomic scope" value="Eukaryota"/>
</dbReference>
<dbReference type="AlphaFoldDB" id="W9YYH4"/>
<dbReference type="STRING" id="1182541.W9YYH4"/>
<keyword evidence="10" id="KW-1185">Reference proteome</keyword>
<evidence type="ECO:0000256" key="1">
    <source>
        <dbReference type="ARBA" id="ARBA00004123"/>
    </source>
</evidence>
<dbReference type="SUPFAM" id="SSF54447">
    <property type="entry name" value="ssDNA-binding transcriptional regulator domain"/>
    <property type="match status" value="1"/>
</dbReference>
<organism evidence="9 10">
    <name type="scientific">Capronia coronata CBS 617.96</name>
    <dbReference type="NCBI Taxonomy" id="1182541"/>
    <lineage>
        <taxon>Eukaryota</taxon>
        <taxon>Fungi</taxon>
        <taxon>Dikarya</taxon>
        <taxon>Ascomycota</taxon>
        <taxon>Pezizomycotina</taxon>
        <taxon>Eurotiomycetes</taxon>
        <taxon>Chaetothyriomycetidae</taxon>
        <taxon>Chaetothyriales</taxon>
        <taxon>Herpotrichiellaceae</taxon>
        <taxon>Capronia</taxon>
    </lineage>
</organism>
<dbReference type="OrthoDB" id="2505440at2759"/>
<dbReference type="InterPro" id="IPR009044">
    <property type="entry name" value="ssDNA-bd_transcriptional_reg"/>
</dbReference>
<dbReference type="GO" id="GO:0005634">
    <property type="term" value="C:nucleus"/>
    <property type="evidence" value="ECO:0007669"/>
    <property type="project" value="UniProtKB-SubCell"/>
</dbReference>
<comment type="similarity">
    <text evidence="2">Belongs to the transcriptional coactivator PC4 family.</text>
</comment>
<dbReference type="GO" id="GO:0003713">
    <property type="term" value="F:transcription coactivator activity"/>
    <property type="evidence" value="ECO:0007669"/>
    <property type="project" value="InterPro"/>
</dbReference>
<dbReference type="InterPro" id="IPR045125">
    <property type="entry name" value="Sub1/Tcp4-like"/>
</dbReference>
<feature type="region of interest" description="Disordered" evidence="7">
    <location>
        <begin position="116"/>
        <end position="165"/>
    </location>
</feature>
<evidence type="ECO:0000313" key="9">
    <source>
        <dbReference type="EMBL" id="EXJ94750.1"/>
    </source>
</evidence>
<dbReference type="GeneID" id="19158043"/>
<keyword evidence="5" id="KW-0804">Transcription</keyword>
<sequence length="165" mass="18454">MAPRMRKRKSAAIVRDDSDVDVDVPPKRAKDASGNPFQPDTKPQTDSDGNTFWEISKNRRVTISDFNGKKLVNIREYYQKDNEWLPSKKGISMSLAQYSAFIDIMPQIEGLLQKQGETVPRPDYSGIAPAAASQNGGQENDDDTNVKEEMDSKKANIEATSDEEE</sequence>
<dbReference type="Proteomes" id="UP000019484">
    <property type="component" value="Unassembled WGS sequence"/>
</dbReference>
<evidence type="ECO:0000256" key="7">
    <source>
        <dbReference type="SAM" id="MobiDB-lite"/>
    </source>
</evidence>
<dbReference type="Gene3D" id="2.30.31.10">
    <property type="entry name" value="Transcriptional Coactivator Pc4, Chain A"/>
    <property type="match status" value="1"/>
</dbReference>
<dbReference type="HOGENOM" id="CLU_104273_0_0_1"/>
<keyword evidence="6" id="KW-0539">Nucleus</keyword>